<dbReference type="OrthoDB" id="6049834at2"/>
<accession>A0A0L8A5A6</accession>
<keyword evidence="1" id="KW-0732">Signal</keyword>
<dbReference type="AlphaFoldDB" id="A0A0L8A5A6"/>
<protein>
    <recommendedName>
        <fullName evidence="4">DUF4440 domain-containing protein</fullName>
    </recommendedName>
</protein>
<organism evidence="2 3">
    <name type="scientific">Stenotrophomonas geniculata N1</name>
    <dbReference type="NCBI Taxonomy" id="1167641"/>
    <lineage>
        <taxon>Bacteria</taxon>
        <taxon>Pseudomonadati</taxon>
        <taxon>Pseudomonadota</taxon>
        <taxon>Gammaproteobacteria</taxon>
        <taxon>Lysobacterales</taxon>
        <taxon>Lysobacteraceae</taxon>
        <taxon>Stenotrophomonas</taxon>
    </lineage>
</organism>
<proteinExistence type="predicted"/>
<dbReference type="RefSeq" id="WP_010481085.1">
    <property type="nucleotide sequence ID" value="NZ_AJLO02000041.1"/>
</dbReference>
<gene>
    <name evidence="2" type="ORF">W7K_18730</name>
</gene>
<reference evidence="2 3" key="1">
    <citation type="journal article" date="2012" name="J. Bacteriol.">
        <title>Genome sequence of a novel nicotine-degrading strain, Pseudomonas geniculata N1.</title>
        <authorList>
            <person name="Tang H."/>
            <person name="Yu H."/>
            <person name="Tai C."/>
            <person name="Huang K."/>
            <person name="Liu Y."/>
            <person name="Wang L."/>
            <person name="Yao Y."/>
            <person name="Wu G."/>
            <person name="Xu P."/>
        </authorList>
    </citation>
    <scope>NUCLEOTIDE SEQUENCE [LARGE SCALE GENOMIC DNA]</scope>
    <source>
        <strain evidence="2 3">N1</strain>
    </source>
</reference>
<dbReference type="Proteomes" id="UP000036890">
    <property type="component" value="Unassembled WGS sequence"/>
</dbReference>
<evidence type="ECO:0008006" key="4">
    <source>
        <dbReference type="Google" id="ProtNLM"/>
    </source>
</evidence>
<comment type="caution">
    <text evidence="2">The sequence shown here is derived from an EMBL/GenBank/DDBJ whole genome shotgun (WGS) entry which is preliminary data.</text>
</comment>
<feature type="chain" id="PRO_5005579863" description="DUF4440 domain-containing protein" evidence="1">
    <location>
        <begin position="24"/>
        <end position="177"/>
    </location>
</feature>
<dbReference type="EMBL" id="AJLO02000041">
    <property type="protein sequence ID" value="KOE97520.1"/>
    <property type="molecule type" value="Genomic_DNA"/>
</dbReference>
<dbReference type="GeneID" id="86937855"/>
<evidence type="ECO:0000256" key="1">
    <source>
        <dbReference type="SAM" id="SignalP"/>
    </source>
</evidence>
<name>A0A0L8A5A6_9GAMM</name>
<sequence length="177" mass="19076">MHRRLLAPLLFLLLATMAPTAVAGELTPSESAALRQDVQGMLAAFARGDAELIIARTHPSLKRLAGGDEVYARSTRDTVKALHEAGVTIISDEAGVPTRTYAAGDEEVCFVPRYSLLRVRESPIRSTSFMVAVRRVGAAQWSYLDGAGLLDNPELLWQLLPALEPGVTLPRGGVETL</sequence>
<evidence type="ECO:0000313" key="3">
    <source>
        <dbReference type="Proteomes" id="UP000036890"/>
    </source>
</evidence>
<evidence type="ECO:0000313" key="2">
    <source>
        <dbReference type="EMBL" id="KOE97520.1"/>
    </source>
</evidence>
<feature type="signal peptide" evidence="1">
    <location>
        <begin position="1"/>
        <end position="23"/>
    </location>
</feature>